<protein>
    <submittedName>
        <fullName evidence="1">Uncharacterized protein</fullName>
    </submittedName>
</protein>
<dbReference type="AlphaFoldDB" id="A0A4V2Q2U5"/>
<organism evidence="1 2">
    <name type="scientific">Sodalis ligni</name>
    <dbReference type="NCBI Taxonomy" id="2697027"/>
    <lineage>
        <taxon>Bacteria</taxon>
        <taxon>Pseudomonadati</taxon>
        <taxon>Pseudomonadota</taxon>
        <taxon>Gammaproteobacteria</taxon>
        <taxon>Enterobacterales</taxon>
        <taxon>Bruguierivoracaceae</taxon>
        <taxon>Sodalis</taxon>
    </lineage>
</organism>
<evidence type="ECO:0000313" key="2">
    <source>
        <dbReference type="Proteomes" id="UP000294555"/>
    </source>
</evidence>
<keyword evidence="2" id="KW-1185">Reference proteome</keyword>
<evidence type="ECO:0000313" key="1">
    <source>
        <dbReference type="EMBL" id="TCL04218.1"/>
    </source>
</evidence>
<accession>A0A4V2Q2U5</accession>
<proteinExistence type="predicted"/>
<comment type="caution">
    <text evidence="1">The sequence shown here is derived from an EMBL/GenBank/DDBJ whole genome shotgun (WGS) entry which is preliminary data.</text>
</comment>
<dbReference type="RefSeq" id="WP_132923015.1">
    <property type="nucleotide sequence ID" value="NZ_SJOI01000001.1"/>
</dbReference>
<dbReference type="EMBL" id="SJOI01000001">
    <property type="protein sequence ID" value="TCL04218.1"/>
    <property type="molecule type" value="Genomic_DNA"/>
</dbReference>
<gene>
    <name evidence="1" type="ORF">EZJ58_2329</name>
</gene>
<dbReference type="OrthoDB" id="8019720at2"/>
<dbReference type="Proteomes" id="UP000294555">
    <property type="component" value="Unassembled WGS sequence"/>
</dbReference>
<name>A0A4V2Q2U5_9GAMM</name>
<sequence length="85" mass="9171">MNAEIIKDFLAGLGFQPNADESLDTLGFMITRNIASLGRAADATALSMGRFIGRLANGLDSFSIPPSGGLLAPMPRRRQRVRPRL</sequence>
<reference evidence="1 2" key="1">
    <citation type="submission" date="2019-02" db="EMBL/GenBank/DDBJ databases">
        <title>Investigation of anaerobic lignin degradation for improved lignocellulosic biofuels.</title>
        <authorList>
            <person name="Deangelis K."/>
        </authorList>
    </citation>
    <scope>NUCLEOTIDE SEQUENCE [LARGE SCALE GENOMIC DNA]</scope>
    <source>
        <strain evidence="1 2">159R</strain>
    </source>
</reference>